<dbReference type="AlphaFoldDB" id="A0A9D3WET3"/>
<evidence type="ECO:0000259" key="1">
    <source>
        <dbReference type="Pfam" id="PF13456"/>
    </source>
</evidence>
<dbReference type="GO" id="GO:0004523">
    <property type="term" value="F:RNA-DNA hybrid ribonuclease activity"/>
    <property type="evidence" value="ECO:0007669"/>
    <property type="project" value="InterPro"/>
</dbReference>
<protein>
    <recommendedName>
        <fullName evidence="1">RNase H type-1 domain-containing protein</fullName>
    </recommendedName>
</protein>
<accession>A0A9D3WET3</accession>
<dbReference type="Proteomes" id="UP000828251">
    <property type="component" value="Unassembled WGS sequence"/>
</dbReference>
<dbReference type="PANTHER" id="PTHR47723">
    <property type="entry name" value="OS05G0353850 PROTEIN"/>
    <property type="match status" value="1"/>
</dbReference>
<dbReference type="GO" id="GO:0003676">
    <property type="term" value="F:nucleic acid binding"/>
    <property type="evidence" value="ECO:0007669"/>
    <property type="project" value="InterPro"/>
</dbReference>
<evidence type="ECO:0000313" key="2">
    <source>
        <dbReference type="EMBL" id="KAH1121943.1"/>
    </source>
</evidence>
<comment type="caution">
    <text evidence="2">The sequence shown here is derived from an EMBL/GenBank/DDBJ whole genome shotgun (WGS) entry which is preliminary data.</text>
</comment>
<dbReference type="InterPro" id="IPR044730">
    <property type="entry name" value="RNase_H-like_dom_plant"/>
</dbReference>
<reference evidence="2 3" key="1">
    <citation type="journal article" date="2021" name="Plant Biotechnol. J.">
        <title>Multi-omics assisted identification of the key and species-specific regulatory components of drought-tolerant mechanisms in Gossypium stocksii.</title>
        <authorList>
            <person name="Yu D."/>
            <person name="Ke L."/>
            <person name="Zhang D."/>
            <person name="Wu Y."/>
            <person name="Sun Y."/>
            <person name="Mei J."/>
            <person name="Sun J."/>
            <person name="Sun Y."/>
        </authorList>
    </citation>
    <scope>NUCLEOTIDE SEQUENCE [LARGE SCALE GENOMIC DNA]</scope>
    <source>
        <strain evidence="3">cv. E1</strain>
        <tissue evidence="2">Leaf</tissue>
    </source>
</reference>
<organism evidence="2 3">
    <name type="scientific">Gossypium stocksii</name>
    <dbReference type="NCBI Taxonomy" id="47602"/>
    <lineage>
        <taxon>Eukaryota</taxon>
        <taxon>Viridiplantae</taxon>
        <taxon>Streptophyta</taxon>
        <taxon>Embryophyta</taxon>
        <taxon>Tracheophyta</taxon>
        <taxon>Spermatophyta</taxon>
        <taxon>Magnoliopsida</taxon>
        <taxon>eudicotyledons</taxon>
        <taxon>Gunneridae</taxon>
        <taxon>Pentapetalae</taxon>
        <taxon>rosids</taxon>
        <taxon>malvids</taxon>
        <taxon>Malvales</taxon>
        <taxon>Malvaceae</taxon>
        <taxon>Malvoideae</taxon>
        <taxon>Gossypium</taxon>
    </lineage>
</organism>
<name>A0A9D3WET3_9ROSI</name>
<dbReference type="EMBL" id="JAIQCV010000002">
    <property type="protein sequence ID" value="KAH1121943.1"/>
    <property type="molecule type" value="Genomic_DNA"/>
</dbReference>
<dbReference type="InterPro" id="IPR053151">
    <property type="entry name" value="RNase_H-like"/>
</dbReference>
<dbReference type="Pfam" id="PF13456">
    <property type="entry name" value="RVT_3"/>
    <property type="match status" value="1"/>
</dbReference>
<dbReference type="CDD" id="cd06222">
    <property type="entry name" value="RNase_H_like"/>
    <property type="match status" value="1"/>
</dbReference>
<dbReference type="OrthoDB" id="955670at2759"/>
<feature type="domain" description="RNase H type-1" evidence="1">
    <location>
        <begin position="67"/>
        <end position="120"/>
    </location>
</feature>
<keyword evidence="3" id="KW-1185">Reference proteome</keyword>
<gene>
    <name evidence="2" type="ORF">J1N35_005103</name>
</gene>
<dbReference type="InterPro" id="IPR002156">
    <property type="entry name" value="RNaseH_domain"/>
</dbReference>
<dbReference type="PANTHER" id="PTHR47723:SF24">
    <property type="entry name" value="RNASE H TYPE-1 DOMAIN-CONTAINING PROTEIN"/>
    <property type="match status" value="1"/>
</dbReference>
<proteinExistence type="predicted"/>
<evidence type="ECO:0000313" key="3">
    <source>
        <dbReference type="Proteomes" id="UP000828251"/>
    </source>
</evidence>
<sequence length="120" mass="13539">MGLDQLIWKWMVSNKFSSKEAYKNLHQIKSNGLTTQWELSWKAKMPQRVKVIGSHWSPPKEGYVKLNTDSVMFSSRACASIGGVTRDANGLWQYGFSMSIGEGTIFQVEVRAMLEGLHLA</sequence>